<sequence>MGLIRDGIGKALGANQVQTGFNGPKIPFGSNSSTGASSAGREPRRLPPRPDYQTYSNGGQRPSSRSPFEDSYSSRPPSQGYRQQYGYDDERLSGYPGDNSYSSQYADVPPAYGTQMDYPNTYNNYRPGRYDDYSRRSPDKLSRGYDQPYQGQNSSYYDNSPMQGSRNSYYDNSPMQSSRSMRTSGFRPVALPQVEYGDGKPFLRGYSDELRQYGIEEQQFIQILDTVNKAIIPNPENQIFQKAANIAGWFVPGSAGIGLMAGQFAVGIGSAFGHMSMIAKTLSKANLELFIPKGLEICIGRTKDLNNETGASASGAGFSSSNDPESRLAEYGNAVAPLSVVYPQQKNIGRQDPIAMLAKGIGSRDNSRKIKKAEKEAQKGKKSKKGDEMEGGVKWLMVRKATPDSVEHWKKTLQQSEAALAEERAQANGR</sequence>
<feature type="compositionally biased region" description="Basic and acidic residues" evidence="1">
    <location>
        <begin position="365"/>
        <end position="379"/>
    </location>
</feature>
<organism evidence="2 3">
    <name type="scientific">Zasmidium cellare</name>
    <name type="common">Wine cellar mold</name>
    <name type="synonym">Racodium cellare</name>
    <dbReference type="NCBI Taxonomy" id="395010"/>
    <lineage>
        <taxon>Eukaryota</taxon>
        <taxon>Fungi</taxon>
        <taxon>Dikarya</taxon>
        <taxon>Ascomycota</taxon>
        <taxon>Pezizomycotina</taxon>
        <taxon>Dothideomycetes</taxon>
        <taxon>Dothideomycetidae</taxon>
        <taxon>Mycosphaerellales</taxon>
        <taxon>Mycosphaerellaceae</taxon>
        <taxon>Zasmidium</taxon>
    </lineage>
</organism>
<comment type="caution">
    <text evidence="2">The sequence shown here is derived from an EMBL/GenBank/DDBJ whole genome shotgun (WGS) entry which is preliminary data.</text>
</comment>
<keyword evidence="3" id="KW-1185">Reference proteome</keyword>
<feature type="compositionally biased region" description="Polar residues" evidence="1">
    <location>
        <begin position="53"/>
        <end position="82"/>
    </location>
</feature>
<feature type="compositionally biased region" description="Basic and acidic residues" evidence="1">
    <location>
        <begin position="128"/>
        <end position="143"/>
    </location>
</feature>
<dbReference type="EMBL" id="JAXOVC010000005">
    <property type="protein sequence ID" value="KAK4500972.1"/>
    <property type="molecule type" value="Genomic_DNA"/>
</dbReference>
<evidence type="ECO:0000256" key="1">
    <source>
        <dbReference type="SAM" id="MobiDB-lite"/>
    </source>
</evidence>
<accession>A0ABR0EHI2</accession>
<protein>
    <submittedName>
        <fullName evidence="2">Uncharacterized protein</fullName>
    </submittedName>
</protein>
<feature type="compositionally biased region" description="Polar residues" evidence="1">
    <location>
        <begin position="149"/>
        <end position="183"/>
    </location>
</feature>
<evidence type="ECO:0000313" key="2">
    <source>
        <dbReference type="EMBL" id="KAK4500972.1"/>
    </source>
</evidence>
<proteinExistence type="predicted"/>
<feature type="region of interest" description="Disordered" evidence="1">
    <location>
        <begin position="360"/>
        <end position="390"/>
    </location>
</feature>
<dbReference type="InterPro" id="IPR053221">
    <property type="entry name" value="Burnettramic_acid_biosynth"/>
</dbReference>
<reference evidence="2 3" key="1">
    <citation type="journal article" date="2023" name="G3 (Bethesda)">
        <title>A chromosome-level genome assembly of Zasmidium syzygii isolated from banana leaves.</title>
        <authorList>
            <person name="van Westerhoven A.C."/>
            <person name="Mehrabi R."/>
            <person name="Talebi R."/>
            <person name="Steentjes M.B.F."/>
            <person name="Corcolon B."/>
            <person name="Chong P.A."/>
            <person name="Kema G.H.J."/>
            <person name="Seidl M.F."/>
        </authorList>
    </citation>
    <scope>NUCLEOTIDE SEQUENCE [LARGE SCALE GENOMIC DNA]</scope>
    <source>
        <strain evidence="2 3">P124</strain>
    </source>
</reference>
<feature type="compositionally biased region" description="Low complexity" evidence="1">
    <location>
        <begin position="29"/>
        <end position="40"/>
    </location>
</feature>
<dbReference type="PANTHER" id="PTHR38887:SF1">
    <property type="entry name" value="RAS MODIFICATION PROTEIN ERF4"/>
    <property type="match status" value="1"/>
</dbReference>
<dbReference type="Proteomes" id="UP001305779">
    <property type="component" value="Unassembled WGS sequence"/>
</dbReference>
<gene>
    <name evidence="2" type="ORF">PRZ48_006778</name>
</gene>
<evidence type="ECO:0000313" key="3">
    <source>
        <dbReference type="Proteomes" id="UP001305779"/>
    </source>
</evidence>
<name>A0ABR0EHI2_ZASCE</name>
<feature type="region of interest" description="Disordered" evidence="1">
    <location>
        <begin position="15"/>
        <end position="184"/>
    </location>
</feature>
<dbReference type="PANTHER" id="PTHR38887">
    <property type="entry name" value="CHROMOSOME 21, WHOLE GENOME SHOTGUN SEQUENCE"/>
    <property type="match status" value="1"/>
</dbReference>